<dbReference type="PROSITE" id="PS51210">
    <property type="entry name" value="PLA2C"/>
    <property type="match status" value="1"/>
</dbReference>
<dbReference type="PANTHER" id="PTHR10728:SF33">
    <property type="entry name" value="LYSOPHOSPHOLIPASE 1-RELATED"/>
    <property type="match status" value="1"/>
</dbReference>
<sequence length="633" mass="70469">MRKTSGWIQVWVTVGLRVLVNMHKPDIATAYVLRPRDLAISQSPTGGYAPTKIDCPADLRIRDANMYPWGLSQGEEAYISSKANLSIPLWSDFLKQAGLKDFDIENFLDRATTNGARAGDTVPNVALALSGGGNRALLYSSSILDAFDSRNPEAMKARTGGILQLANYATGLSAGSWLLGSWATSNFERFPSLNQTVWGYTKKNGYLSWRNLKKYPKYYSDTKKKKKAGFAVSFVDIWARMLGTQFIKDPEKGKGVLFSSVRETPAYKDRIFPLPILVSLSRPGTGKMITLQSPMYEFTPEDFGIWHPLLNASIPMEYLGSKASAMNDQAITCTKGFDNMGVWDDAYDIFGPSFLMARSGASSNVFSFQDGSDPDPPFWAKLLKLFIKGEFYEALVPNPFQGKAVGMFGDVGFEDSNLDTLLLADGAMASENLPLFPLIQPARNVDIILAIDSTVNGHSFENPNVHGCQYYLKLPLNSQLAQLLCNNRSKWHYLILNFSQTARPKLPRLRIPKGYLNHRVPNAMDGSFTSAGYDRRPTLFGCEDPNAPLILYLPNHFVSAQTDMPTMQTDYTWQEIDGFFQNGFHIATQSNSSYVDPEWPACLACAMIEKQRIRNSQARTGQCSACFSRYCAK</sequence>
<dbReference type="EMBL" id="GL883105">
    <property type="protein sequence ID" value="EGG07200.1"/>
    <property type="molecule type" value="Genomic_DNA"/>
</dbReference>
<keyword evidence="12" id="KW-1185">Reference proteome</keyword>
<dbReference type="PANTHER" id="PTHR10728">
    <property type="entry name" value="CYTOSOLIC PHOSPHOLIPASE A2"/>
    <property type="match status" value="1"/>
</dbReference>
<proteinExistence type="inferred from homology"/>
<dbReference type="GO" id="GO:0005829">
    <property type="term" value="C:cytosol"/>
    <property type="evidence" value="ECO:0007669"/>
    <property type="project" value="TreeGrafter"/>
</dbReference>
<dbReference type="Proteomes" id="UP000001072">
    <property type="component" value="Unassembled WGS sequence"/>
</dbReference>
<dbReference type="InParanoid" id="F4RKD4"/>
<evidence type="ECO:0000313" key="11">
    <source>
        <dbReference type="EMBL" id="EGG07200.1"/>
    </source>
</evidence>
<keyword evidence="7" id="KW-0325">Glycoprotein</keyword>
<dbReference type="GO" id="GO:0004623">
    <property type="term" value="F:phospholipase A2 activity"/>
    <property type="evidence" value="ECO:0007669"/>
    <property type="project" value="TreeGrafter"/>
</dbReference>
<gene>
    <name evidence="11" type="ORF">MELLADRAFT_85987</name>
</gene>
<dbReference type="KEGG" id="mlr:MELLADRAFT_85987"/>
<dbReference type="SUPFAM" id="SSF52151">
    <property type="entry name" value="FabD/lysophospholipase-like"/>
    <property type="match status" value="1"/>
</dbReference>
<keyword evidence="5 8" id="KW-0442">Lipid degradation</keyword>
<evidence type="ECO:0000256" key="7">
    <source>
        <dbReference type="ARBA" id="ARBA00023180"/>
    </source>
</evidence>
<name>F4RKD4_MELLP</name>
<dbReference type="Pfam" id="PF01735">
    <property type="entry name" value="PLA2_B"/>
    <property type="match status" value="2"/>
</dbReference>
<evidence type="ECO:0000256" key="9">
    <source>
        <dbReference type="RuleBase" id="RU362103"/>
    </source>
</evidence>
<keyword evidence="3" id="KW-0732">Signal</keyword>
<dbReference type="InterPro" id="IPR016035">
    <property type="entry name" value="Acyl_Trfase/lysoPLipase"/>
</dbReference>
<dbReference type="GeneID" id="18934039"/>
<keyword evidence="6 8" id="KW-0443">Lipid metabolism</keyword>
<dbReference type="STRING" id="747676.F4RKD4"/>
<evidence type="ECO:0000259" key="10">
    <source>
        <dbReference type="PROSITE" id="PS51210"/>
    </source>
</evidence>
<dbReference type="eggNOG" id="KOG1325">
    <property type="taxonomic scope" value="Eukaryota"/>
</dbReference>
<dbReference type="RefSeq" id="XP_007409642.1">
    <property type="nucleotide sequence ID" value="XM_007409580.1"/>
</dbReference>
<reference evidence="12" key="1">
    <citation type="journal article" date="2011" name="Proc. Natl. Acad. Sci. U.S.A.">
        <title>Obligate biotrophy features unraveled by the genomic analysis of rust fungi.</title>
        <authorList>
            <person name="Duplessis S."/>
            <person name="Cuomo C.A."/>
            <person name="Lin Y.-C."/>
            <person name="Aerts A."/>
            <person name="Tisserant E."/>
            <person name="Veneault-Fourrey C."/>
            <person name="Joly D.L."/>
            <person name="Hacquard S."/>
            <person name="Amselem J."/>
            <person name="Cantarel B.L."/>
            <person name="Chiu R."/>
            <person name="Coutinho P.M."/>
            <person name="Feau N."/>
            <person name="Field M."/>
            <person name="Frey P."/>
            <person name="Gelhaye E."/>
            <person name="Goldberg J."/>
            <person name="Grabherr M.G."/>
            <person name="Kodira C.D."/>
            <person name="Kohler A."/>
            <person name="Kuees U."/>
            <person name="Lindquist E.A."/>
            <person name="Lucas S.M."/>
            <person name="Mago R."/>
            <person name="Mauceli E."/>
            <person name="Morin E."/>
            <person name="Murat C."/>
            <person name="Pangilinan J.L."/>
            <person name="Park R."/>
            <person name="Pearson M."/>
            <person name="Quesneville H."/>
            <person name="Rouhier N."/>
            <person name="Sakthikumar S."/>
            <person name="Salamov A.A."/>
            <person name="Schmutz J."/>
            <person name="Selles B."/>
            <person name="Shapiro H."/>
            <person name="Tanguay P."/>
            <person name="Tuskan G.A."/>
            <person name="Henrissat B."/>
            <person name="Van de Peer Y."/>
            <person name="Rouze P."/>
            <person name="Ellis J.G."/>
            <person name="Dodds P.N."/>
            <person name="Schein J.E."/>
            <person name="Zhong S."/>
            <person name="Hamelin R.C."/>
            <person name="Grigoriev I.V."/>
            <person name="Szabo L.J."/>
            <person name="Martin F."/>
        </authorList>
    </citation>
    <scope>NUCLEOTIDE SEQUENCE [LARGE SCALE GENOMIC DNA]</scope>
    <source>
        <strain evidence="12">98AG31 / pathotype 3-4-7</strain>
    </source>
</reference>
<evidence type="ECO:0000256" key="5">
    <source>
        <dbReference type="ARBA" id="ARBA00022963"/>
    </source>
</evidence>
<dbReference type="GO" id="GO:0004622">
    <property type="term" value="F:phosphatidylcholine lysophospholipase activity"/>
    <property type="evidence" value="ECO:0007669"/>
    <property type="project" value="UniProtKB-EC"/>
</dbReference>
<evidence type="ECO:0000256" key="2">
    <source>
        <dbReference type="ARBA" id="ARBA00013274"/>
    </source>
</evidence>
<dbReference type="InterPro" id="IPR002642">
    <property type="entry name" value="LysoPLipase_cat_dom"/>
</dbReference>
<feature type="domain" description="PLA2c" evidence="10">
    <location>
        <begin position="54"/>
        <end position="633"/>
    </location>
</feature>
<evidence type="ECO:0000256" key="6">
    <source>
        <dbReference type="ARBA" id="ARBA00023098"/>
    </source>
</evidence>
<keyword evidence="4 8" id="KW-0378">Hydrolase</keyword>
<evidence type="ECO:0000256" key="1">
    <source>
        <dbReference type="ARBA" id="ARBA00008780"/>
    </source>
</evidence>
<dbReference type="EC" id="3.1.1.5" evidence="2 9"/>
<evidence type="ECO:0000256" key="8">
    <source>
        <dbReference type="PROSITE-ProRule" id="PRU00555"/>
    </source>
</evidence>
<comment type="catalytic activity">
    <reaction evidence="9">
        <text>a 1-acyl-sn-glycero-3-phosphocholine + H2O = sn-glycerol 3-phosphocholine + a fatty acid + H(+)</text>
        <dbReference type="Rhea" id="RHEA:15177"/>
        <dbReference type="ChEBI" id="CHEBI:15377"/>
        <dbReference type="ChEBI" id="CHEBI:15378"/>
        <dbReference type="ChEBI" id="CHEBI:16870"/>
        <dbReference type="ChEBI" id="CHEBI:28868"/>
        <dbReference type="ChEBI" id="CHEBI:58168"/>
        <dbReference type="EC" id="3.1.1.5"/>
    </reaction>
</comment>
<comment type="similarity">
    <text evidence="1 9">Belongs to the lysophospholipase family.</text>
</comment>
<evidence type="ECO:0000256" key="4">
    <source>
        <dbReference type="ARBA" id="ARBA00022801"/>
    </source>
</evidence>
<dbReference type="AlphaFoldDB" id="F4RKD4"/>
<dbReference type="VEuPathDB" id="FungiDB:MELLADRAFT_85987"/>
<protein>
    <recommendedName>
        <fullName evidence="2 9">Lysophospholipase</fullName>
        <ecNumber evidence="2 9">3.1.1.5</ecNumber>
    </recommendedName>
</protein>
<evidence type="ECO:0000256" key="3">
    <source>
        <dbReference type="ARBA" id="ARBA00022729"/>
    </source>
</evidence>
<dbReference type="FunCoup" id="F4RKD4">
    <property type="interactions" value="218"/>
</dbReference>
<dbReference type="OrthoDB" id="4084751at2759"/>
<dbReference type="Gene3D" id="3.40.1090.10">
    <property type="entry name" value="Cytosolic phospholipase A2 catalytic domain"/>
    <property type="match status" value="1"/>
</dbReference>
<accession>F4RKD4</accession>
<dbReference type="SMART" id="SM00022">
    <property type="entry name" value="PLAc"/>
    <property type="match status" value="1"/>
</dbReference>
<evidence type="ECO:0000313" key="12">
    <source>
        <dbReference type="Proteomes" id="UP000001072"/>
    </source>
</evidence>
<dbReference type="GO" id="GO:0046475">
    <property type="term" value="P:glycerophospholipid catabolic process"/>
    <property type="evidence" value="ECO:0007669"/>
    <property type="project" value="TreeGrafter"/>
</dbReference>
<organism evidence="12">
    <name type="scientific">Melampsora larici-populina (strain 98AG31 / pathotype 3-4-7)</name>
    <name type="common">Poplar leaf rust fungus</name>
    <dbReference type="NCBI Taxonomy" id="747676"/>
    <lineage>
        <taxon>Eukaryota</taxon>
        <taxon>Fungi</taxon>
        <taxon>Dikarya</taxon>
        <taxon>Basidiomycota</taxon>
        <taxon>Pucciniomycotina</taxon>
        <taxon>Pucciniomycetes</taxon>
        <taxon>Pucciniales</taxon>
        <taxon>Melampsoraceae</taxon>
        <taxon>Melampsora</taxon>
    </lineage>
</organism>
<dbReference type="HOGENOM" id="CLU_014602_1_0_1"/>